<evidence type="ECO:0008006" key="4">
    <source>
        <dbReference type="Google" id="ProtNLM"/>
    </source>
</evidence>
<dbReference type="Proteomes" id="UP000676310">
    <property type="component" value="Unassembled WGS sequence"/>
</dbReference>
<dbReference type="GeneID" id="67010591"/>
<keyword evidence="1" id="KW-0808">Transferase</keyword>
<evidence type="ECO:0000313" key="3">
    <source>
        <dbReference type="Proteomes" id="UP000676310"/>
    </source>
</evidence>
<sequence length="544" mass="61221">MLVFVHPIHATTMSLDFPLVLRNGRLFEPIASTIPRFLDMLSKAHSPPVQTNSFHLSCLDQNIVRVYIQTLCIFPFPDLNDAETAIQALGVGLRLTLNKFRFLAGTLTLADRKAGKLALNYPTEITSEQLNRVFRSKQIPYHETDFPHTYEQLKRHGMPPSALRSAMFVPEDLGNYAGIPRDGEGKVDFDKSDAPAMRTQAFFIPGGLVLSMYMHHSVVDFSGVTLFWQTFSENVSKISKQQLFEEHKIMDMGSVAERHSLMRKAVDEQITPQRGEGSADCYCDGPPQYLKTLPKETKCTQRLFVIPASRVREYREVLRAYFPEDTPPTMCNVLAALVWTHVTRARAGRLIKCGLTETSVGIATDLRRRQHPPVTTDYMGNMALFSRGTMNVSDLTSEDRVTKSTIVNVINIIKSTILDVDDEWVSRHLTFFKSIEHITDTEVALALTFGSDIYISSWLNFGADLHWGIPGTDLGKDSLAGRPEFIRRSYGPGDGGMIFLPRRRQIANEKEAPFEILVRLADEDMTRVLNEEGGLSCWADAVIE</sequence>
<accession>A0A8J2IM89</accession>
<dbReference type="InterPro" id="IPR023213">
    <property type="entry name" value="CAT-like_dom_sf"/>
</dbReference>
<dbReference type="Gene3D" id="3.30.559.10">
    <property type="entry name" value="Chloramphenicol acetyltransferase-like domain"/>
    <property type="match status" value="2"/>
</dbReference>
<evidence type="ECO:0000313" key="2">
    <source>
        <dbReference type="EMBL" id="CAG5183102.1"/>
    </source>
</evidence>
<dbReference type="RefSeq" id="XP_043174001.1">
    <property type="nucleotide sequence ID" value="XM_043318066.1"/>
</dbReference>
<evidence type="ECO:0000256" key="1">
    <source>
        <dbReference type="ARBA" id="ARBA00022679"/>
    </source>
</evidence>
<dbReference type="GO" id="GO:0016747">
    <property type="term" value="F:acyltransferase activity, transferring groups other than amino-acyl groups"/>
    <property type="evidence" value="ECO:0007669"/>
    <property type="project" value="TreeGrafter"/>
</dbReference>
<dbReference type="AlphaFoldDB" id="A0A8J2IM89"/>
<protein>
    <recommendedName>
        <fullName evidence="4">Trichothecene 3-O-acetyltransferase</fullName>
    </recommendedName>
</protein>
<dbReference type="PANTHER" id="PTHR31642">
    <property type="entry name" value="TRICHOTHECENE 3-O-ACETYLTRANSFERASE"/>
    <property type="match status" value="1"/>
</dbReference>
<dbReference type="EMBL" id="CAJRGZ010000028">
    <property type="protein sequence ID" value="CAG5183102.1"/>
    <property type="molecule type" value="Genomic_DNA"/>
</dbReference>
<name>A0A8J2IM89_9PLEO</name>
<dbReference type="OrthoDB" id="1862401at2759"/>
<keyword evidence="3" id="KW-1185">Reference proteome</keyword>
<gene>
    <name evidence="2" type="ORF">ALTATR162_LOCUS10430</name>
</gene>
<organism evidence="2 3">
    <name type="scientific">Alternaria atra</name>
    <dbReference type="NCBI Taxonomy" id="119953"/>
    <lineage>
        <taxon>Eukaryota</taxon>
        <taxon>Fungi</taxon>
        <taxon>Dikarya</taxon>
        <taxon>Ascomycota</taxon>
        <taxon>Pezizomycotina</taxon>
        <taxon>Dothideomycetes</taxon>
        <taxon>Pleosporomycetidae</taxon>
        <taxon>Pleosporales</taxon>
        <taxon>Pleosporineae</taxon>
        <taxon>Pleosporaceae</taxon>
        <taxon>Alternaria</taxon>
        <taxon>Alternaria sect. Ulocladioides</taxon>
    </lineage>
</organism>
<dbReference type="GO" id="GO:0044550">
    <property type="term" value="P:secondary metabolite biosynthetic process"/>
    <property type="evidence" value="ECO:0007669"/>
    <property type="project" value="TreeGrafter"/>
</dbReference>
<reference evidence="2" key="1">
    <citation type="submission" date="2021-05" db="EMBL/GenBank/DDBJ databases">
        <authorList>
            <person name="Stam R."/>
        </authorList>
    </citation>
    <scope>NUCLEOTIDE SEQUENCE</scope>
    <source>
        <strain evidence="2">CS162</strain>
    </source>
</reference>
<dbReference type="InterPro" id="IPR050317">
    <property type="entry name" value="Plant_Fungal_Acyltransferase"/>
</dbReference>
<dbReference type="PANTHER" id="PTHR31642:SF310">
    <property type="entry name" value="FATTY ALCOHOL:CAFFEOYL-COA ACYLTRANSFERASE"/>
    <property type="match status" value="1"/>
</dbReference>
<proteinExistence type="predicted"/>
<dbReference type="Pfam" id="PF02458">
    <property type="entry name" value="Transferase"/>
    <property type="match status" value="1"/>
</dbReference>
<comment type="caution">
    <text evidence="2">The sequence shown here is derived from an EMBL/GenBank/DDBJ whole genome shotgun (WGS) entry which is preliminary data.</text>
</comment>